<dbReference type="InterPro" id="IPR003593">
    <property type="entry name" value="AAA+_ATPase"/>
</dbReference>
<sequence>MVHLLETKKLTKVFGDFTANKDVDFWCDEGKVTSLLGENGAGKTTLMNTIYGLYQPDGGEIVFDGKAVHFKSPRDAIACEIQMVHQHFMLIDEFTVAENVVMGNEPVKRGLFHTKEARRRVLEISDAYHFGIDPALRVSDLSVGEKQKVEIIKALYHGARLLILDEPTAVLTPQETEGLFQVIRRLKSSGKSIIIITHKLHETMEIADEIFVLRHGVMGGHVKKEETDPYKLTCMMVDHQPREFKKETLMPGETALHIEELDYVREDGSKALDCLSLDVHSREIYGIAGIEGNGQLELLEVISGILKGWTGQLEVLGEDISGRTTRQIVESGAAFIHSDRMERGLLLGQDAAMNAALGNQYSDLVTSKHKIDYKKIDRMLEEIFEKYQVSPRNKALPLKNFSGGNQQKMIIGREFYRNPRLAVIAHPTRGVDIGVCEIIHESILELKRQGAAILLITADFDELFRLSDRIGVIYEGHMVTEDIAEAFTPTKLGFYMGGGRENED</sequence>
<dbReference type="AlphaFoldDB" id="A0A3R8KZU8"/>
<dbReference type="InterPro" id="IPR027417">
    <property type="entry name" value="P-loop_NTPase"/>
</dbReference>
<evidence type="ECO:0000313" key="6">
    <source>
        <dbReference type="EMBL" id="RRK33369.1"/>
    </source>
</evidence>
<feature type="domain" description="ABC transporter" evidence="5">
    <location>
        <begin position="256"/>
        <end position="500"/>
    </location>
</feature>
<protein>
    <submittedName>
        <fullName evidence="6">ABC transporter ATP-binding protein</fullName>
    </submittedName>
</protein>
<keyword evidence="2" id="KW-0677">Repeat</keyword>
<keyword evidence="4 6" id="KW-0067">ATP-binding</keyword>
<dbReference type="InterPro" id="IPR003439">
    <property type="entry name" value="ABC_transporter-like_ATP-bd"/>
</dbReference>
<dbReference type="InterPro" id="IPR017871">
    <property type="entry name" value="ABC_transporter-like_CS"/>
</dbReference>
<dbReference type="PROSITE" id="PS50893">
    <property type="entry name" value="ABC_TRANSPORTER_2"/>
    <property type="match status" value="2"/>
</dbReference>
<keyword evidence="1" id="KW-0813">Transport</keyword>
<dbReference type="PANTHER" id="PTHR43790">
    <property type="entry name" value="CARBOHYDRATE TRANSPORT ATP-BINDING PROTEIN MG119-RELATED"/>
    <property type="match status" value="1"/>
</dbReference>
<proteinExistence type="predicted"/>
<evidence type="ECO:0000256" key="3">
    <source>
        <dbReference type="ARBA" id="ARBA00022741"/>
    </source>
</evidence>
<keyword evidence="3" id="KW-0547">Nucleotide-binding</keyword>
<name>A0A3R8KZU8_9FIRM</name>
<evidence type="ECO:0000256" key="4">
    <source>
        <dbReference type="ARBA" id="ARBA00022840"/>
    </source>
</evidence>
<dbReference type="Proteomes" id="UP000274920">
    <property type="component" value="Unassembled WGS sequence"/>
</dbReference>
<reference evidence="6" key="1">
    <citation type="submission" date="2018-10" db="EMBL/GenBank/DDBJ databases">
        <title>Schaedlerella arabinophila gen. nov. sp. nov., isolated from the mouse intestinal tract and comparative analysis with the genome of the closely related altered Schaedler flora strain ASF502.</title>
        <authorList>
            <person name="Miyake S."/>
            <person name="Soh M."/>
            <person name="Seedorf H."/>
        </authorList>
    </citation>
    <scope>NUCLEOTIDE SEQUENCE [LARGE SCALE GENOMIC DNA]</scope>
    <source>
        <strain evidence="6">DSM 106076</strain>
    </source>
</reference>
<evidence type="ECO:0000256" key="2">
    <source>
        <dbReference type="ARBA" id="ARBA00022737"/>
    </source>
</evidence>
<evidence type="ECO:0000259" key="5">
    <source>
        <dbReference type="PROSITE" id="PS50893"/>
    </source>
</evidence>
<dbReference type="GO" id="GO:0016887">
    <property type="term" value="F:ATP hydrolysis activity"/>
    <property type="evidence" value="ECO:0007669"/>
    <property type="project" value="InterPro"/>
</dbReference>
<dbReference type="PROSITE" id="PS00211">
    <property type="entry name" value="ABC_TRANSPORTER_1"/>
    <property type="match status" value="2"/>
</dbReference>
<evidence type="ECO:0000256" key="1">
    <source>
        <dbReference type="ARBA" id="ARBA00022448"/>
    </source>
</evidence>
<comment type="caution">
    <text evidence="6">The sequence shown here is derived from an EMBL/GenBank/DDBJ whole genome shotgun (WGS) entry which is preliminary data.</text>
</comment>
<dbReference type="GO" id="GO:0005524">
    <property type="term" value="F:ATP binding"/>
    <property type="evidence" value="ECO:0007669"/>
    <property type="project" value="UniProtKB-KW"/>
</dbReference>
<dbReference type="SMART" id="SM00382">
    <property type="entry name" value="AAA"/>
    <property type="match status" value="1"/>
</dbReference>
<dbReference type="InterPro" id="IPR050107">
    <property type="entry name" value="ABC_carbohydrate_import_ATPase"/>
</dbReference>
<dbReference type="Pfam" id="PF00005">
    <property type="entry name" value="ABC_tran"/>
    <property type="match status" value="2"/>
</dbReference>
<keyword evidence="7" id="KW-1185">Reference proteome</keyword>
<organism evidence="6 7">
    <name type="scientific">Schaedlerella arabinosiphila</name>
    <dbReference type="NCBI Taxonomy" id="2044587"/>
    <lineage>
        <taxon>Bacteria</taxon>
        <taxon>Bacillati</taxon>
        <taxon>Bacillota</taxon>
        <taxon>Clostridia</taxon>
        <taxon>Lachnospirales</taxon>
        <taxon>Lachnospiraceae</taxon>
        <taxon>Schaedlerella</taxon>
    </lineage>
</organism>
<evidence type="ECO:0000313" key="7">
    <source>
        <dbReference type="Proteomes" id="UP000274920"/>
    </source>
</evidence>
<accession>A0A3R8KZU8</accession>
<dbReference type="Gene3D" id="3.40.50.300">
    <property type="entry name" value="P-loop containing nucleotide triphosphate hydrolases"/>
    <property type="match status" value="2"/>
</dbReference>
<dbReference type="CDD" id="cd03215">
    <property type="entry name" value="ABC_Carb_Monos_II"/>
    <property type="match status" value="1"/>
</dbReference>
<gene>
    <name evidence="6" type="ORF">EBB54_19990</name>
</gene>
<dbReference type="CDD" id="cd03216">
    <property type="entry name" value="ABC_Carb_Monos_I"/>
    <property type="match status" value="1"/>
</dbReference>
<dbReference type="SUPFAM" id="SSF52540">
    <property type="entry name" value="P-loop containing nucleoside triphosphate hydrolases"/>
    <property type="match status" value="2"/>
</dbReference>
<feature type="domain" description="ABC transporter" evidence="5">
    <location>
        <begin position="5"/>
        <end position="240"/>
    </location>
</feature>
<dbReference type="PANTHER" id="PTHR43790:SF9">
    <property type="entry name" value="GALACTOFURANOSE TRANSPORTER ATP-BINDING PROTEIN YTFR"/>
    <property type="match status" value="1"/>
</dbReference>
<dbReference type="EMBL" id="RHJS01000002">
    <property type="protein sequence ID" value="RRK33369.1"/>
    <property type="molecule type" value="Genomic_DNA"/>
</dbReference>